<protein>
    <submittedName>
        <fullName evidence="1">Uncharacterized protein</fullName>
    </submittedName>
</protein>
<evidence type="ECO:0000313" key="1">
    <source>
        <dbReference type="EMBL" id="MPN43823.1"/>
    </source>
</evidence>
<sequence>MIGRHIFFGKDGIGRALGNADGAVNAFIGIDHQKVGAFTEAVHGANVHAIGVLALDAVFGNDVSH</sequence>
<comment type="caution">
    <text evidence="1">The sequence shown here is derived from an EMBL/GenBank/DDBJ whole genome shotgun (WGS) entry which is preliminary data.</text>
</comment>
<proteinExistence type="predicted"/>
<reference evidence="1" key="1">
    <citation type="submission" date="2019-08" db="EMBL/GenBank/DDBJ databases">
        <authorList>
            <person name="Kucharzyk K."/>
            <person name="Murdoch R.W."/>
            <person name="Higgins S."/>
            <person name="Loffler F."/>
        </authorList>
    </citation>
    <scope>NUCLEOTIDE SEQUENCE</scope>
</reference>
<organism evidence="1">
    <name type="scientific">bioreactor metagenome</name>
    <dbReference type="NCBI Taxonomy" id="1076179"/>
    <lineage>
        <taxon>unclassified sequences</taxon>
        <taxon>metagenomes</taxon>
        <taxon>ecological metagenomes</taxon>
    </lineage>
</organism>
<name>A0A645I8U1_9ZZZZ</name>
<dbReference type="AntiFam" id="ANF00220">
    <property type="entry name" value="Shadow ORF (opposite fdxA)"/>
</dbReference>
<dbReference type="EMBL" id="VSSQ01102469">
    <property type="protein sequence ID" value="MPN43823.1"/>
    <property type="molecule type" value="Genomic_DNA"/>
</dbReference>
<gene>
    <name evidence="1" type="ORF">SDC9_191384</name>
</gene>
<accession>A0A645I8U1</accession>
<dbReference type="AlphaFoldDB" id="A0A645I8U1"/>